<dbReference type="Pfam" id="PF01593">
    <property type="entry name" value="Amino_oxidase"/>
    <property type="match status" value="1"/>
</dbReference>
<evidence type="ECO:0000256" key="4">
    <source>
        <dbReference type="ARBA" id="ARBA00023002"/>
    </source>
</evidence>
<evidence type="ECO:0000256" key="6">
    <source>
        <dbReference type="RuleBase" id="RU364052"/>
    </source>
</evidence>
<proteinExistence type="inferred from homology"/>
<evidence type="ECO:0000256" key="1">
    <source>
        <dbReference type="ARBA" id="ARBA00001974"/>
    </source>
</evidence>
<name>A0ABU3K544_9BACT</name>
<dbReference type="InterPro" id="IPR036188">
    <property type="entry name" value="FAD/NAD-bd_sf"/>
</dbReference>
<evidence type="ECO:0000313" key="9">
    <source>
        <dbReference type="Proteomes" id="UP001250932"/>
    </source>
</evidence>
<dbReference type="SUPFAM" id="SSF54373">
    <property type="entry name" value="FAD-linked reductases, C-terminal domain"/>
    <property type="match status" value="1"/>
</dbReference>
<keyword evidence="3 6" id="KW-0274">FAD</keyword>
<protein>
    <recommendedName>
        <fullName evidence="6">Coproporphyrinogen III oxidase</fullName>
        <ecNumber evidence="6">1.3.3.15</ecNumber>
    </recommendedName>
</protein>
<dbReference type="RefSeq" id="WP_313831832.1">
    <property type="nucleotide sequence ID" value="NZ_JAQOUE010000001.1"/>
</dbReference>
<dbReference type="GO" id="GO:0004729">
    <property type="term" value="F:oxygen-dependent protoporphyrinogen oxidase activity"/>
    <property type="evidence" value="ECO:0007669"/>
    <property type="project" value="UniProtKB-EC"/>
</dbReference>
<dbReference type="PANTHER" id="PTHR42923:SF3">
    <property type="entry name" value="PROTOPORPHYRINOGEN OXIDASE"/>
    <property type="match status" value="1"/>
</dbReference>
<keyword evidence="2 6" id="KW-0285">Flavoprotein</keyword>
<dbReference type="NCBIfam" id="TIGR00562">
    <property type="entry name" value="proto_IX_ox"/>
    <property type="match status" value="1"/>
</dbReference>
<evidence type="ECO:0000256" key="2">
    <source>
        <dbReference type="ARBA" id="ARBA00022630"/>
    </source>
</evidence>
<comment type="subcellular location">
    <subcellularLocation>
        <location evidence="6">Cytoplasm</location>
    </subcellularLocation>
</comment>
<evidence type="ECO:0000256" key="3">
    <source>
        <dbReference type="ARBA" id="ARBA00022827"/>
    </source>
</evidence>
<keyword evidence="5 6" id="KW-0350">Heme biosynthesis</keyword>
<dbReference type="Gene3D" id="3.50.50.60">
    <property type="entry name" value="FAD/NAD(P)-binding domain"/>
    <property type="match status" value="1"/>
</dbReference>
<dbReference type="Gene3D" id="3.90.660.20">
    <property type="entry name" value="Protoporphyrinogen oxidase, mitochondrial, domain 2"/>
    <property type="match status" value="1"/>
</dbReference>
<comment type="cofactor">
    <cofactor evidence="1 6">
        <name>FAD</name>
        <dbReference type="ChEBI" id="CHEBI:57692"/>
    </cofactor>
</comment>
<feature type="domain" description="Amine oxidase" evidence="7">
    <location>
        <begin position="18"/>
        <end position="478"/>
    </location>
</feature>
<dbReference type="Proteomes" id="UP001250932">
    <property type="component" value="Unassembled WGS sequence"/>
</dbReference>
<keyword evidence="6" id="KW-0963">Cytoplasm</keyword>
<comment type="caution">
    <text evidence="8">The sequence shown here is derived from an EMBL/GenBank/DDBJ whole genome shotgun (WGS) entry which is preliminary data.</text>
</comment>
<accession>A0ABU3K544</accession>
<dbReference type="EC" id="1.3.3.15" evidence="6"/>
<evidence type="ECO:0000256" key="5">
    <source>
        <dbReference type="ARBA" id="ARBA00023133"/>
    </source>
</evidence>
<dbReference type="SUPFAM" id="SSF51905">
    <property type="entry name" value="FAD/NAD(P)-binding domain"/>
    <property type="match status" value="1"/>
</dbReference>
<keyword evidence="9" id="KW-1185">Reference proteome</keyword>
<comment type="pathway">
    <text evidence="6">Porphyrin-containing compound metabolism; protoheme biosynthesis.</text>
</comment>
<sequence>MTRPSTSVKRVVIVGGGIAGLSTAFTLAEESQKFNQAVHCTILEAGSSWGGKISTTRVDGLIVEGGPDSFLSIKPWALELCEKLGLSSQLINTNQGHNKTFAYSRGRLREFPQGLVSMVPTKMGPLFKSGLVSWPGILRMGGDWFIPARSADAPEESLASFFTRRFGQEAFDRLIEPLVAGIYAGDARELSVSATFPQFVDLEIQHGGLIKGALAQQRARRAPQGKSGTPRTLFVTLQHGLDELVTRLVEVLTKQGITLLLGKAVHHVNRVPVSDGHGMWRVSLANGEVVEADGVVLATPAFVSSRILEECHPEVAGLLSEIPYASTVTASLAFRKAEVQSQLQGFGFVVPRVEQRKLIAATWSSLKWAGRANPDESLIRCYLGGRGRESILKEDDSRLVAVALAELGEMIGIKASPQSAHVFRWAQAMPQYVIGHRARVKNLRQRLAASPGLYVTGAAYEGLGIPDCIRDGKETAQSLSAMLWKNAS</sequence>
<dbReference type="InterPro" id="IPR004572">
    <property type="entry name" value="Protoporphyrinogen_oxidase"/>
</dbReference>
<comment type="similarity">
    <text evidence="6">Belongs to the protoporphyrinogen/coproporphyrinogen oxidase family. Coproporphyrinogen III oxidase subfamily.</text>
</comment>
<comment type="catalytic activity">
    <reaction evidence="6">
        <text>coproporphyrinogen III + 3 O2 = coproporphyrin III + 3 H2O2</text>
        <dbReference type="Rhea" id="RHEA:43436"/>
        <dbReference type="ChEBI" id="CHEBI:15379"/>
        <dbReference type="ChEBI" id="CHEBI:16240"/>
        <dbReference type="ChEBI" id="CHEBI:57309"/>
        <dbReference type="ChEBI" id="CHEBI:131725"/>
        <dbReference type="EC" id="1.3.3.15"/>
    </reaction>
</comment>
<dbReference type="EMBL" id="JAQOUE010000001">
    <property type="protein sequence ID" value="MDT7041480.1"/>
    <property type="molecule type" value="Genomic_DNA"/>
</dbReference>
<gene>
    <name evidence="8" type="primary">hemG</name>
    <name evidence="8" type="ORF">PPG34_03910</name>
</gene>
<comment type="function">
    <text evidence="6">Involved in coproporphyrin-dependent heme b biosynthesis. Catalyzes the oxidation of coproporphyrinogen III to coproporphyrin III.</text>
</comment>
<dbReference type="Gene3D" id="1.10.3110.10">
    <property type="entry name" value="protoporphyrinogen ix oxidase, domain 3"/>
    <property type="match status" value="1"/>
</dbReference>
<reference evidence="8 9" key="1">
    <citation type="journal article" date="2023" name="ISME J.">
        <title>Cultivation and genomic characterization of novel and ubiquitous marine nitrite-oxidizing bacteria from the Nitrospirales.</title>
        <authorList>
            <person name="Mueller A.J."/>
            <person name="Daebeler A."/>
            <person name="Herbold C.W."/>
            <person name="Kirkegaard R.H."/>
            <person name="Daims H."/>
        </authorList>
    </citation>
    <scope>NUCLEOTIDE SEQUENCE [LARGE SCALE GENOMIC DNA]</scope>
    <source>
        <strain evidence="8 9">EB</strain>
    </source>
</reference>
<keyword evidence="4 6" id="KW-0560">Oxidoreductase</keyword>
<dbReference type="PANTHER" id="PTHR42923">
    <property type="entry name" value="PROTOPORPHYRINOGEN OXIDASE"/>
    <property type="match status" value="1"/>
</dbReference>
<evidence type="ECO:0000259" key="7">
    <source>
        <dbReference type="Pfam" id="PF01593"/>
    </source>
</evidence>
<evidence type="ECO:0000313" key="8">
    <source>
        <dbReference type="EMBL" id="MDT7041480.1"/>
    </source>
</evidence>
<dbReference type="InterPro" id="IPR050464">
    <property type="entry name" value="Zeta_carotene_desat/Oxidored"/>
</dbReference>
<dbReference type="InterPro" id="IPR002937">
    <property type="entry name" value="Amino_oxidase"/>
</dbReference>
<organism evidence="8 9">
    <name type="scientific">Candidatus Nitronereus thalassa</name>
    <dbReference type="NCBI Taxonomy" id="3020898"/>
    <lineage>
        <taxon>Bacteria</taxon>
        <taxon>Pseudomonadati</taxon>
        <taxon>Nitrospirota</taxon>
        <taxon>Nitrospiria</taxon>
        <taxon>Nitrospirales</taxon>
        <taxon>Nitrospiraceae</taxon>
        <taxon>Candidatus Nitronereus</taxon>
    </lineage>
</organism>